<feature type="modified residue" description="4-aspartylphosphate" evidence="3">
    <location>
        <position position="57"/>
    </location>
</feature>
<dbReference type="EMBL" id="CP039339">
    <property type="protein sequence ID" value="QCX50146.1"/>
    <property type="molecule type" value="Genomic_DNA"/>
</dbReference>
<feature type="domain" description="Response regulatory" evidence="5">
    <location>
        <begin position="6"/>
        <end position="125"/>
    </location>
</feature>
<dbReference type="Proteomes" id="UP000310553">
    <property type="component" value="Chromosome"/>
</dbReference>
<keyword evidence="2" id="KW-0238">DNA-binding</keyword>
<evidence type="ECO:0000256" key="3">
    <source>
        <dbReference type="PROSITE-ProRule" id="PRU00169"/>
    </source>
</evidence>
<dbReference type="InterPro" id="IPR058245">
    <property type="entry name" value="NreC/VraR/RcsB-like_REC"/>
</dbReference>
<accession>A0A0S4TTG8</accession>
<dbReference type="InterPro" id="IPR001789">
    <property type="entry name" value="Sig_transdc_resp-reg_receiver"/>
</dbReference>
<dbReference type="SMART" id="SM00448">
    <property type="entry name" value="REC"/>
    <property type="match status" value="1"/>
</dbReference>
<evidence type="ECO:0000313" key="7">
    <source>
        <dbReference type="EMBL" id="QCX50146.1"/>
    </source>
</evidence>
<evidence type="ECO:0000256" key="2">
    <source>
        <dbReference type="ARBA" id="ARBA00023125"/>
    </source>
</evidence>
<dbReference type="PANTHER" id="PTHR43214">
    <property type="entry name" value="TWO-COMPONENT RESPONSE REGULATOR"/>
    <property type="match status" value="1"/>
</dbReference>
<gene>
    <name evidence="7" type="ORF">E7Z57_14285</name>
    <name evidence="6" type="ORF">RUN39_v1_430033</name>
</gene>
<dbReference type="CDD" id="cd06170">
    <property type="entry name" value="LuxR_C_like"/>
    <property type="match status" value="1"/>
</dbReference>
<dbReference type="PROSITE" id="PS50110">
    <property type="entry name" value="RESPONSE_REGULATORY"/>
    <property type="match status" value="1"/>
</dbReference>
<evidence type="ECO:0000256" key="1">
    <source>
        <dbReference type="ARBA" id="ARBA00022553"/>
    </source>
</evidence>
<evidence type="ECO:0000259" key="4">
    <source>
        <dbReference type="PROSITE" id="PS50043"/>
    </source>
</evidence>
<proteinExistence type="predicted"/>
<dbReference type="InterPro" id="IPR016032">
    <property type="entry name" value="Sig_transdc_resp-reg_C-effctor"/>
</dbReference>
<dbReference type="InterPro" id="IPR011006">
    <property type="entry name" value="CheY-like_superfamily"/>
</dbReference>
<dbReference type="Pfam" id="PF00072">
    <property type="entry name" value="Response_reg"/>
    <property type="match status" value="1"/>
</dbReference>
<organism evidence="6">
    <name type="scientific">Ralstonia solanacearum</name>
    <name type="common">Pseudomonas solanacearum</name>
    <dbReference type="NCBI Taxonomy" id="305"/>
    <lineage>
        <taxon>Bacteria</taxon>
        <taxon>Pseudomonadati</taxon>
        <taxon>Pseudomonadota</taxon>
        <taxon>Betaproteobacteria</taxon>
        <taxon>Burkholderiales</taxon>
        <taxon>Burkholderiaceae</taxon>
        <taxon>Ralstonia</taxon>
        <taxon>Ralstonia solanacearum species complex</taxon>
    </lineage>
</organism>
<keyword evidence="1 3" id="KW-0597">Phosphoprotein</keyword>
<reference evidence="6" key="1">
    <citation type="submission" date="2015-10" db="EMBL/GenBank/DDBJ databases">
        <authorList>
            <person name="Gilbert D.G."/>
        </authorList>
    </citation>
    <scope>NUCLEOTIDE SEQUENCE</scope>
    <source>
        <strain evidence="6">Phyl III-seqv23</strain>
    </source>
</reference>
<dbReference type="CDD" id="cd17535">
    <property type="entry name" value="REC_NarL-like"/>
    <property type="match status" value="1"/>
</dbReference>
<dbReference type="SMART" id="SM00421">
    <property type="entry name" value="HTH_LUXR"/>
    <property type="match status" value="1"/>
</dbReference>
<dbReference type="SUPFAM" id="SSF46894">
    <property type="entry name" value="C-terminal effector domain of the bipartite response regulators"/>
    <property type="match status" value="1"/>
</dbReference>
<reference evidence="7 8" key="2">
    <citation type="submission" date="2019-04" db="EMBL/GenBank/DDBJ databases">
        <title>Complete Genome of UW386 and Higher Quality Genome of UW700.</title>
        <authorList>
            <person name="Jacobs J."/>
            <person name="Perez A."/>
            <person name="Steidl O."/>
            <person name="Allen C."/>
        </authorList>
    </citation>
    <scope>NUCLEOTIDE SEQUENCE [LARGE SCALE GENOMIC DNA]</scope>
    <source>
        <strain evidence="7 8">UW386</strain>
    </source>
</reference>
<dbReference type="Gene3D" id="3.40.50.2300">
    <property type="match status" value="1"/>
</dbReference>
<feature type="domain" description="HTH luxR-type" evidence="4">
    <location>
        <begin position="145"/>
        <end position="210"/>
    </location>
</feature>
<dbReference type="PANTHER" id="PTHR43214:SF17">
    <property type="entry name" value="TRANSCRIPTIONAL REGULATORY PROTEIN RCSB"/>
    <property type="match status" value="1"/>
</dbReference>
<evidence type="ECO:0000313" key="8">
    <source>
        <dbReference type="Proteomes" id="UP000310553"/>
    </source>
</evidence>
<evidence type="ECO:0000259" key="5">
    <source>
        <dbReference type="PROSITE" id="PS50110"/>
    </source>
</evidence>
<sequence length="215" mass="23234">MSPFLSIVAADDHPVILMGLATAIQQFPRQKIIAQAHDGHTLLALLESTDCDVVVTDYHMNGDAASDGMQLLTRLRARHPERAVVVCTMVCNPALLRCMQQLGVRRIVSKRDDLAHVGHAVAASARGLPYYSPTIVLEGGFGIGAREAFQGLSAREREVVSLYVSGMAVSEIASRLGSSIKTVSTQKTMALRKLGLARETDLFQYVRTAGLPALH</sequence>
<dbReference type="InterPro" id="IPR039420">
    <property type="entry name" value="WalR-like"/>
</dbReference>
<dbReference type="PRINTS" id="PR00038">
    <property type="entry name" value="HTHLUXR"/>
</dbReference>
<dbReference type="InterPro" id="IPR036388">
    <property type="entry name" value="WH-like_DNA-bd_sf"/>
</dbReference>
<protein>
    <submittedName>
        <fullName evidence="6">Putative response regulator receiver</fullName>
    </submittedName>
    <submittedName>
        <fullName evidence="7">Response regulator transcription factor</fullName>
    </submittedName>
</protein>
<dbReference type="EMBL" id="LN899819">
    <property type="protein sequence ID" value="CUV12813.1"/>
    <property type="molecule type" value="Genomic_DNA"/>
</dbReference>
<dbReference type="Pfam" id="PF00196">
    <property type="entry name" value="GerE"/>
    <property type="match status" value="1"/>
</dbReference>
<dbReference type="PATRIC" id="fig|305.106.peg.3136"/>
<dbReference type="Gene3D" id="1.10.10.10">
    <property type="entry name" value="Winged helix-like DNA-binding domain superfamily/Winged helix DNA-binding domain"/>
    <property type="match status" value="1"/>
</dbReference>
<dbReference type="SUPFAM" id="SSF52172">
    <property type="entry name" value="CheY-like"/>
    <property type="match status" value="1"/>
</dbReference>
<dbReference type="AlphaFoldDB" id="A0A0S4TTG8"/>
<dbReference type="GO" id="GO:0000160">
    <property type="term" value="P:phosphorelay signal transduction system"/>
    <property type="evidence" value="ECO:0007669"/>
    <property type="project" value="InterPro"/>
</dbReference>
<evidence type="ECO:0000313" key="6">
    <source>
        <dbReference type="EMBL" id="CUV12813.1"/>
    </source>
</evidence>
<dbReference type="InterPro" id="IPR000792">
    <property type="entry name" value="Tscrpt_reg_LuxR_C"/>
</dbReference>
<dbReference type="GO" id="GO:0003677">
    <property type="term" value="F:DNA binding"/>
    <property type="evidence" value="ECO:0007669"/>
    <property type="project" value="UniProtKB-KW"/>
</dbReference>
<dbReference type="PROSITE" id="PS50043">
    <property type="entry name" value="HTH_LUXR_2"/>
    <property type="match status" value="1"/>
</dbReference>
<name>A0A0S4TTG8_RALSL</name>
<dbReference type="GO" id="GO:0006355">
    <property type="term" value="P:regulation of DNA-templated transcription"/>
    <property type="evidence" value="ECO:0007669"/>
    <property type="project" value="InterPro"/>
</dbReference>